<gene>
    <name evidence="2" type="ORF">PR048_004315</name>
</gene>
<comment type="caution">
    <text evidence="2">The sequence shown here is derived from an EMBL/GenBank/DDBJ whole genome shotgun (WGS) entry which is preliminary data.</text>
</comment>
<reference evidence="2 3" key="1">
    <citation type="submission" date="2023-02" db="EMBL/GenBank/DDBJ databases">
        <title>LHISI_Scaffold_Assembly.</title>
        <authorList>
            <person name="Stuart O.P."/>
            <person name="Cleave R."/>
            <person name="Magrath M.J.L."/>
            <person name="Mikheyev A.S."/>
        </authorList>
    </citation>
    <scope>NUCLEOTIDE SEQUENCE [LARGE SCALE GENOMIC DNA]</scope>
    <source>
        <strain evidence="2">Daus_M_001</strain>
        <tissue evidence="2">Leg muscle</tissue>
    </source>
</reference>
<dbReference type="Pfam" id="PF20700">
    <property type="entry name" value="Mutator"/>
    <property type="match status" value="1"/>
</dbReference>
<evidence type="ECO:0000313" key="2">
    <source>
        <dbReference type="EMBL" id="KAJ8891762.1"/>
    </source>
</evidence>
<evidence type="ECO:0000313" key="3">
    <source>
        <dbReference type="Proteomes" id="UP001159363"/>
    </source>
</evidence>
<evidence type="ECO:0000259" key="1">
    <source>
        <dbReference type="Pfam" id="PF20700"/>
    </source>
</evidence>
<dbReference type="Proteomes" id="UP001159363">
    <property type="component" value="Chromosome 2"/>
</dbReference>
<proteinExistence type="predicted"/>
<name>A0ABQ9I535_9NEOP</name>
<organism evidence="2 3">
    <name type="scientific">Dryococelus australis</name>
    <dbReference type="NCBI Taxonomy" id="614101"/>
    <lineage>
        <taxon>Eukaryota</taxon>
        <taxon>Metazoa</taxon>
        <taxon>Ecdysozoa</taxon>
        <taxon>Arthropoda</taxon>
        <taxon>Hexapoda</taxon>
        <taxon>Insecta</taxon>
        <taxon>Pterygota</taxon>
        <taxon>Neoptera</taxon>
        <taxon>Polyneoptera</taxon>
        <taxon>Phasmatodea</taxon>
        <taxon>Verophasmatodea</taxon>
        <taxon>Anareolatae</taxon>
        <taxon>Phasmatidae</taxon>
        <taxon>Eurycanthinae</taxon>
        <taxon>Dryococelus</taxon>
    </lineage>
</organism>
<keyword evidence="3" id="KW-1185">Reference proteome</keyword>
<dbReference type="InterPro" id="IPR049012">
    <property type="entry name" value="Mutator_transp_dom"/>
</dbReference>
<sequence>MKSATEEAVTQNNDRDLTVALDRSWHRSGHVSLHGVVTCTSVDTGKVIDVDILSKHCTCKDKLNGKHKEACSVNYKGTSMGMEVSGVVNIFNRSIPQYNVRYTNYLGDGDFKGHKSILQTALYGDKTVSKLECLEHIQKRMGTRLKSLRTKLQGKKLEDGKSFGGRGRVLIQP</sequence>
<accession>A0ABQ9I535</accession>
<protein>
    <recommendedName>
        <fullName evidence="1">Mutator-like transposase domain-containing protein</fullName>
    </recommendedName>
</protein>
<dbReference type="EMBL" id="JARBHB010000002">
    <property type="protein sequence ID" value="KAJ8891762.1"/>
    <property type="molecule type" value="Genomic_DNA"/>
</dbReference>
<feature type="domain" description="Mutator-like transposase" evidence="1">
    <location>
        <begin position="9"/>
        <end position="156"/>
    </location>
</feature>